<sequence>MQAVKEEHGFTVIEMTVTCMIIGLFFALAVPVWLETKVRLERDLFLHQMASTIQMAQVEARTREETVTMILSNVNQTVRVQQQNKVIHSITIPHAYQLRSNYPDQVLTFHKTGQIRGGTITFWREQLEVGKLVVGVAAGQVRIEVKPYE</sequence>
<dbReference type="Proteomes" id="UP000661691">
    <property type="component" value="Unassembled WGS sequence"/>
</dbReference>
<accession>A0A926N8F3</accession>
<keyword evidence="3" id="KW-1185">Reference proteome</keyword>
<keyword evidence="1" id="KW-1133">Transmembrane helix</keyword>
<reference evidence="2" key="1">
    <citation type="submission" date="2020-09" db="EMBL/GenBank/DDBJ databases">
        <title>A novel bacterium of genus Hazenella, isolated from South China Sea.</title>
        <authorList>
            <person name="Huang H."/>
            <person name="Mo K."/>
            <person name="Hu Y."/>
        </authorList>
    </citation>
    <scope>NUCLEOTIDE SEQUENCE</scope>
    <source>
        <strain evidence="2">IB182357</strain>
    </source>
</reference>
<dbReference type="RefSeq" id="WP_191141416.1">
    <property type="nucleotide sequence ID" value="NZ_JACXAH010000002.1"/>
</dbReference>
<feature type="transmembrane region" description="Helical" evidence="1">
    <location>
        <begin position="12"/>
        <end position="34"/>
    </location>
</feature>
<evidence type="ECO:0000313" key="3">
    <source>
        <dbReference type="Proteomes" id="UP000661691"/>
    </source>
</evidence>
<evidence type="ECO:0000313" key="2">
    <source>
        <dbReference type="EMBL" id="MBD1371217.1"/>
    </source>
</evidence>
<dbReference type="AlphaFoldDB" id="A0A926N8F3"/>
<keyword evidence="1" id="KW-0472">Membrane</keyword>
<protein>
    <recommendedName>
        <fullName evidence="4">Prepilin-type N-terminal cleavage/methylation domain-containing protein</fullName>
    </recommendedName>
</protein>
<gene>
    <name evidence="2" type="ORF">IC620_02445</name>
</gene>
<evidence type="ECO:0008006" key="4">
    <source>
        <dbReference type="Google" id="ProtNLM"/>
    </source>
</evidence>
<keyword evidence="1" id="KW-0812">Transmembrane</keyword>
<organism evidence="2 3">
    <name type="scientific">Polycladospora coralii</name>
    <dbReference type="NCBI Taxonomy" id="2771432"/>
    <lineage>
        <taxon>Bacteria</taxon>
        <taxon>Bacillati</taxon>
        <taxon>Bacillota</taxon>
        <taxon>Bacilli</taxon>
        <taxon>Bacillales</taxon>
        <taxon>Thermoactinomycetaceae</taxon>
        <taxon>Polycladospora</taxon>
    </lineage>
</organism>
<comment type="caution">
    <text evidence="2">The sequence shown here is derived from an EMBL/GenBank/DDBJ whole genome shotgun (WGS) entry which is preliminary data.</text>
</comment>
<evidence type="ECO:0000256" key="1">
    <source>
        <dbReference type="SAM" id="Phobius"/>
    </source>
</evidence>
<proteinExistence type="predicted"/>
<dbReference type="Gene3D" id="3.30.700.10">
    <property type="entry name" value="Glycoprotein, Type 4 Pilin"/>
    <property type="match status" value="1"/>
</dbReference>
<dbReference type="EMBL" id="JACXAH010000002">
    <property type="protein sequence ID" value="MBD1371217.1"/>
    <property type="molecule type" value="Genomic_DNA"/>
</dbReference>
<dbReference type="SUPFAM" id="SSF54523">
    <property type="entry name" value="Pili subunits"/>
    <property type="match status" value="1"/>
</dbReference>
<name>A0A926N8F3_9BACL</name>
<dbReference type="InterPro" id="IPR045584">
    <property type="entry name" value="Pilin-like"/>
</dbReference>